<accession>A0ABT9YE28</accession>
<evidence type="ECO:0000313" key="2">
    <source>
        <dbReference type="Proteomes" id="UP001225034"/>
    </source>
</evidence>
<dbReference type="Proteomes" id="UP001225034">
    <property type="component" value="Unassembled WGS sequence"/>
</dbReference>
<evidence type="ECO:0000313" key="1">
    <source>
        <dbReference type="EMBL" id="MDQ0206104.1"/>
    </source>
</evidence>
<proteinExistence type="predicted"/>
<protein>
    <recommendedName>
        <fullName evidence="3">DUF2292 domain-containing protein</fullName>
    </recommendedName>
</protein>
<dbReference type="EMBL" id="JAUSUA010000001">
    <property type="protein sequence ID" value="MDQ0206104.1"/>
    <property type="molecule type" value="Genomic_DNA"/>
</dbReference>
<sequence length="46" mass="5344">MAQKDPIKIDEIEKKISSIKYGTVLITIHNDQITQIDATEKTRFLR</sequence>
<name>A0ABT9YE28_9BACI</name>
<comment type="caution">
    <text evidence="1">The sequence shown here is derived from an EMBL/GenBank/DDBJ whole genome shotgun (WGS) entry which is preliminary data.</text>
</comment>
<organism evidence="1 2">
    <name type="scientific">Alkalicoccobacillus murimartini</name>
    <dbReference type="NCBI Taxonomy" id="171685"/>
    <lineage>
        <taxon>Bacteria</taxon>
        <taxon>Bacillati</taxon>
        <taxon>Bacillota</taxon>
        <taxon>Bacilli</taxon>
        <taxon>Bacillales</taxon>
        <taxon>Bacillaceae</taxon>
        <taxon>Alkalicoccobacillus</taxon>
    </lineage>
</organism>
<keyword evidence="2" id="KW-1185">Reference proteome</keyword>
<evidence type="ECO:0008006" key="3">
    <source>
        <dbReference type="Google" id="ProtNLM"/>
    </source>
</evidence>
<gene>
    <name evidence="1" type="ORF">J2S05_000878</name>
</gene>
<dbReference type="RefSeq" id="WP_306980263.1">
    <property type="nucleotide sequence ID" value="NZ_JAUSUA010000001.1"/>
</dbReference>
<dbReference type="InterPro" id="IPR018743">
    <property type="entry name" value="DUF2292"/>
</dbReference>
<dbReference type="Pfam" id="PF10055">
    <property type="entry name" value="DUF2292"/>
    <property type="match status" value="1"/>
</dbReference>
<reference evidence="1 2" key="1">
    <citation type="submission" date="2023-07" db="EMBL/GenBank/DDBJ databases">
        <title>Genomic Encyclopedia of Type Strains, Phase IV (KMG-IV): sequencing the most valuable type-strain genomes for metagenomic binning, comparative biology and taxonomic classification.</title>
        <authorList>
            <person name="Goeker M."/>
        </authorList>
    </citation>
    <scope>NUCLEOTIDE SEQUENCE [LARGE SCALE GENOMIC DNA]</scope>
    <source>
        <strain evidence="1 2">DSM 19154</strain>
    </source>
</reference>